<dbReference type="GO" id="GO:0007166">
    <property type="term" value="P:cell surface receptor signaling pathway"/>
    <property type="evidence" value="ECO:0007669"/>
    <property type="project" value="InterPro"/>
</dbReference>
<organism evidence="4 5">
    <name type="scientific">Aquilegia coerulea</name>
    <name type="common">Rocky mountain columbine</name>
    <dbReference type="NCBI Taxonomy" id="218851"/>
    <lineage>
        <taxon>Eukaryota</taxon>
        <taxon>Viridiplantae</taxon>
        <taxon>Streptophyta</taxon>
        <taxon>Embryophyta</taxon>
        <taxon>Tracheophyta</taxon>
        <taxon>Spermatophyta</taxon>
        <taxon>Magnoliopsida</taxon>
        <taxon>Ranunculales</taxon>
        <taxon>Ranunculaceae</taxon>
        <taxon>Thalictroideae</taxon>
        <taxon>Aquilegia</taxon>
    </lineage>
</organism>
<evidence type="ECO:0000259" key="3">
    <source>
        <dbReference type="Pfam" id="PF25055"/>
    </source>
</evidence>
<dbReference type="SMART" id="SM00185">
    <property type="entry name" value="ARM"/>
    <property type="match status" value="4"/>
</dbReference>
<reference evidence="4 5" key="1">
    <citation type="submission" date="2017-09" db="EMBL/GenBank/DDBJ databases">
        <title>WGS assembly of Aquilegia coerulea Goldsmith.</title>
        <authorList>
            <person name="Hodges S."/>
            <person name="Kramer E."/>
            <person name="Nordborg M."/>
            <person name="Tomkins J."/>
            <person name="Borevitz J."/>
            <person name="Derieg N."/>
            <person name="Yan J."/>
            <person name="Mihaltcheva S."/>
            <person name="Hayes R.D."/>
            <person name="Rokhsar D."/>
        </authorList>
    </citation>
    <scope>NUCLEOTIDE SEQUENCE [LARGE SCALE GENOMIC DNA]</scope>
    <source>
        <strain evidence="5">cv. Goldsmith</strain>
    </source>
</reference>
<proteinExistence type="predicted"/>
<dbReference type="InterPro" id="IPR000225">
    <property type="entry name" value="Armadillo"/>
</dbReference>
<evidence type="ECO:0000256" key="1">
    <source>
        <dbReference type="PROSITE-ProRule" id="PRU00259"/>
    </source>
</evidence>
<keyword evidence="5" id="KW-1185">Reference proteome</keyword>
<dbReference type="InParanoid" id="A0A2G5EWL3"/>
<protein>
    <recommendedName>
        <fullName evidence="3">DUF7792 domain-containing protein</fullName>
    </recommendedName>
</protein>
<evidence type="ECO:0000313" key="5">
    <source>
        <dbReference type="Proteomes" id="UP000230069"/>
    </source>
</evidence>
<name>A0A2G5EWL3_AQUCA</name>
<dbReference type="PANTHER" id="PTHR46168:SF1">
    <property type="entry name" value="ARMADILLO REPEAT ONLY 4"/>
    <property type="match status" value="1"/>
</dbReference>
<dbReference type="Pfam" id="PF25055">
    <property type="entry name" value="DUF7792"/>
    <property type="match status" value="1"/>
</dbReference>
<evidence type="ECO:0000313" key="4">
    <source>
        <dbReference type="EMBL" id="PIA60047.1"/>
    </source>
</evidence>
<dbReference type="InterPro" id="IPR011989">
    <property type="entry name" value="ARM-like"/>
</dbReference>
<feature type="compositionally biased region" description="Polar residues" evidence="2">
    <location>
        <begin position="335"/>
        <end position="344"/>
    </location>
</feature>
<dbReference type="PANTHER" id="PTHR46168">
    <property type="entry name" value="ARMADILLO REPEAT ONLY 4"/>
    <property type="match status" value="1"/>
</dbReference>
<evidence type="ECO:0000256" key="2">
    <source>
        <dbReference type="SAM" id="MobiDB-lite"/>
    </source>
</evidence>
<dbReference type="Gene3D" id="1.20.930.20">
    <property type="entry name" value="Adaptor protein Cbl, N-terminal domain"/>
    <property type="match status" value="1"/>
</dbReference>
<dbReference type="EMBL" id="KZ305021">
    <property type="protein sequence ID" value="PIA60047.1"/>
    <property type="molecule type" value="Genomic_DNA"/>
</dbReference>
<dbReference type="FunCoup" id="A0A2G5EWL3">
    <property type="interactions" value="250"/>
</dbReference>
<dbReference type="InterPro" id="IPR056694">
    <property type="entry name" value="DUF7792"/>
</dbReference>
<dbReference type="STRING" id="218851.A0A2G5EWL3"/>
<feature type="repeat" description="ARM" evidence="1">
    <location>
        <begin position="199"/>
        <end position="242"/>
    </location>
</feature>
<feature type="domain" description="DUF7792" evidence="3">
    <location>
        <begin position="8"/>
        <end position="128"/>
    </location>
</feature>
<dbReference type="Pfam" id="PF00514">
    <property type="entry name" value="Arm"/>
    <property type="match status" value="1"/>
</dbReference>
<gene>
    <name evidence="4" type="ORF">AQUCO_00400725v1</name>
</gene>
<feature type="compositionally biased region" description="Basic and acidic residues" evidence="2">
    <location>
        <begin position="352"/>
        <end position="362"/>
    </location>
</feature>
<dbReference type="SUPFAM" id="SSF48371">
    <property type="entry name" value="ARM repeat"/>
    <property type="match status" value="1"/>
</dbReference>
<sequence>MGSEESIEEELSFLILLADRVRKSVEEAKSFKNECFEVGKQVDCLLRMLRSTVCLTTSSSSLYERPIRRIVSEVSKNLEQALTLVRRCKRSGILGRVVTISSATVFRKLFPLLDNSVVDMKWLLSVYDVVESNNGGGGGGIVLSLPPIASNDPILSWVWSFTAVIQTSSSLIDRIEAANQLALLAADNDRNKKIIVEEGGVPPLLKLLKEGVSAESQVAASTALANLATDQEWVRQIVAELGVLIIVQVLWDSPMLVQTSVANLVSRMAENDSDAQEEFARENAIRPLVSLLLSDTLLLDEPKPPQSGKPTTLQSLVLLGVNSHEYPRTLHQHNVHLNSSLPSEDSSRGGNHKKERENEKPEVKLQLKIKCAEALWLLSRGSLSNSQRITETKGLLCLAKYIEKEQGGLQFNCLMTVMEIAGAAELNADLRRAAFNTNSPAAKVVVDQMLRIIQEEDTPSMQIPAIKVIGSLARAFRARDTRVHGPLVTLVTQLDHRNLDVATEAVIALGKFACPENFLCVQHSNAIIEFGGVSALVRLLRVSERAQLHGLILLCYLALHMGNSEALDWSKSLSALEGAARAPVSQHPLLRELIPKAIYQLDLYHEEDHPHRQSYGS</sequence>
<dbReference type="OrthoDB" id="1683831at2759"/>
<feature type="region of interest" description="Disordered" evidence="2">
    <location>
        <begin position="334"/>
        <end position="362"/>
    </location>
</feature>
<dbReference type="Proteomes" id="UP000230069">
    <property type="component" value="Unassembled WGS sequence"/>
</dbReference>
<dbReference type="Gene3D" id="1.25.10.10">
    <property type="entry name" value="Leucine-rich Repeat Variant"/>
    <property type="match status" value="2"/>
</dbReference>
<dbReference type="PROSITE" id="PS50176">
    <property type="entry name" value="ARM_REPEAT"/>
    <property type="match status" value="1"/>
</dbReference>
<dbReference type="InterPro" id="IPR036537">
    <property type="entry name" value="Adaptor_Cbl_N_dom_sf"/>
</dbReference>
<dbReference type="AlphaFoldDB" id="A0A2G5EWL3"/>
<dbReference type="InterPro" id="IPR016024">
    <property type="entry name" value="ARM-type_fold"/>
</dbReference>
<accession>A0A2G5EWL3</accession>